<organism evidence="1 2">
    <name type="scientific">Trachymyrmex septentrionalis</name>
    <dbReference type="NCBI Taxonomy" id="34720"/>
    <lineage>
        <taxon>Eukaryota</taxon>
        <taxon>Metazoa</taxon>
        <taxon>Ecdysozoa</taxon>
        <taxon>Arthropoda</taxon>
        <taxon>Hexapoda</taxon>
        <taxon>Insecta</taxon>
        <taxon>Pterygota</taxon>
        <taxon>Neoptera</taxon>
        <taxon>Endopterygota</taxon>
        <taxon>Hymenoptera</taxon>
        <taxon>Apocrita</taxon>
        <taxon>Aculeata</taxon>
        <taxon>Formicoidea</taxon>
        <taxon>Formicidae</taxon>
        <taxon>Myrmicinae</taxon>
        <taxon>Trachymyrmex</taxon>
    </lineage>
</organism>
<evidence type="ECO:0000313" key="1">
    <source>
        <dbReference type="EMBL" id="KYN38919.1"/>
    </source>
</evidence>
<proteinExistence type="predicted"/>
<sequence>MQERFLKWVFGVEKRIPGYLVKKEIQREMMRSRAGRRAWSFEERLDMGKGSELARACRKEIRERALGGRDVSKWERERRYSEGKGRHVTWEHVWVECKSWKEGGGNWQEACKKNLGERERGRDG</sequence>
<keyword evidence="2" id="KW-1185">Reference proteome</keyword>
<name>A0A151JWN3_9HYME</name>
<dbReference type="AlphaFoldDB" id="A0A151JWN3"/>
<gene>
    <name evidence="1" type="ORF">ALC56_06700</name>
</gene>
<evidence type="ECO:0000313" key="2">
    <source>
        <dbReference type="Proteomes" id="UP000078541"/>
    </source>
</evidence>
<protein>
    <submittedName>
        <fullName evidence="1">Uncharacterized protein</fullName>
    </submittedName>
</protein>
<dbReference type="STRING" id="34720.A0A151JWN3"/>
<reference evidence="1 2" key="1">
    <citation type="submission" date="2016-03" db="EMBL/GenBank/DDBJ databases">
        <title>Trachymyrmex septentrionalis WGS genome.</title>
        <authorList>
            <person name="Nygaard S."/>
            <person name="Hu H."/>
            <person name="Boomsma J."/>
            <person name="Zhang G."/>
        </authorList>
    </citation>
    <scope>NUCLEOTIDE SEQUENCE [LARGE SCALE GENOMIC DNA]</scope>
    <source>
        <strain evidence="1">Tsep2-gDNA-1</strain>
        <tissue evidence="1">Whole body</tissue>
    </source>
</reference>
<dbReference type="Proteomes" id="UP000078541">
    <property type="component" value="Unassembled WGS sequence"/>
</dbReference>
<dbReference type="EMBL" id="KQ981633">
    <property type="protein sequence ID" value="KYN38919.1"/>
    <property type="molecule type" value="Genomic_DNA"/>
</dbReference>
<accession>A0A151JWN3</accession>